<dbReference type="CDD" id="cd06171">
    <property type="entry name" value="Sigma70_r4"/>
    <property type="match status" value="1"/>
</dbReference>
<dbReference type="OrthoDB" id="1120978at2"/>
<gene>
    <name evidence="8" type="ORF">NC99_42320</name>
</gene>
<dbReference type="STRING" id="1409788.NC99_42320"/>
<protein>
    <submittedName>
        <fullName evidence="8">Uncharacterized protein</fullName>
    </submittedName>
</protein>
<keyword evidence="9" id="KW-1185">Reference proteome</keyword>
<dbReference type="RefSeq" id="WP_053187921.1">
    <property type="nucleotide sequence ID" value="NZ_LGIA01000206.1"/>
</dbReference>
<evidence type="ECO:0000259" key="7">
    <source>
        <dbReference type="Pfam" id="PF08281"/>
    </source>
</evidence>
<dbReference type="Gene3D" id="1.10.1740.10">
    <property type="match status" value="1"/>
</dbReference>
<dbReference type="Proteomes" id="UP000036958">
    <property type="component" value="Unassembled WGS sequence"/>
</dbReference>
<dbReference type="InterPro" id="IPR036388">
    <property type="entry name" value="WH-like_DNA-bd_sf"/>
</dbReference>
<evidence type="ECO:0000256" key="5">
    <source>
        <dbReference type="SAM" id="Coils"/>
    </source>
</evidence>
<name>A0A0L8V342_9BACT</name>
<evidence type="ECO:0000259" key="6">
    <source>
        <dbReference type="Pfam" id="PF04542"/>
    </source>
</evidence>
<keyword evidence="2" id="KW-0805">Transcription regulation</keyword>
<evidence type="ECO:0000256" key="1">
    <source>
        <dbReference type="ARBA" id="ARBA00010641"/>
    </source>
</evidence>
<dbReference type="SUPFAM" id="SSF88946">
    <property type="entry name" value="Sigma2 domain of RNA polymerase sigma factors"/>
    <property type="match status" value="1"/>
</dbReference>
<evidence type="ECO:0000313" key="8">
    <source>
        <dbReference type="EMBL" id="KOH42925.1"/>
    </source>
</evidence>
<evidence type="ECO:0000256" key="2">
    <source>
        <dbReference type="ARBA" id="ARBA00023015"/>
    </source>
</evidence>
<dbReference type="Gene3D" id="1.10.10.10">
    <property type="entry name" value="Winged helix-like DNA-binding domain superfamily/Winged helix DNA-binding domain"/>
    <property type="match status" value="1"/>
</dbReference>
<dbReference type="PANTHER" id="PTHR43133:SF46">
    <property type="entry name" value="RNA POLYMERASE SIGMA-70 FACTOR ECF SUBFAMILY"/>
    <property type="match status" value="1"/>
</dbReference>
<dbReference type="InterPro" id="IPR013325">
    <property type="entry name" value="RNA_pol_sigma_r2"/>
</dbReference>
<keyword evidence="3" id="KW-0731">Sigma factor</keyword>
<organism evidence="8 9">
    <name type="scientific">Sunxiuqinia dokdonensis</name>
    <dbReference type="NCBI Taxonomy" id="1409788"/>
    <lineage>
        <taxon>Bacteria</taxon>
        <taxon>Pseudomonadati</taxon>
        <taxon>Bacteroidota</taxon>
        <taxon>Bacteroidia</taxon>
        <taxon>Marinilabiliales</taxon>
        <taxon>Prolixibacteraceae</taxon>
        <taxon>Sunxiuqinia</taxon>
    </lineage>
</organism>
<dbReference type="SUPFAM" id="SSF88659">
    <property type="entry name" value="Sigma3 and sigma4 domains of RNA polymerase sigma factors"/>
    <property type="match status" value="1"/>
</dbReference>
<dbReference type="Pfam" id="PF04542">
    <property type="entry name" value="Sigma70_r2"/>
    <property type="match status" value="1"/>
</dbReference>
<dbReference type="Pfam" id="PF08281">
    <property type="entry name" value="Sigma70_r4_2"/>
    <property type="match status" value="1"/>
</dbReference>
<evidence type="ECO:0000256" key="3">
    <source>
        <dbReference type="ARBA" id="ARBA00023082"/>
    </source>
</evidence>
<feature type="domain" description="RNA polymerase sigma factor 70 region 4 type 2" evidence="7">
    <location>
        <begin position="141"/>
        <end position="192"/>
    </location>
</feature>
<proteinExistence type="inferred from homology"/>
<evidence type="ECO:0000313" key="9">
    <source>
        <dbReference type="Proteomes" id="UP000036958"/>
    </source>
</evidence>
<dbReference type="GO" id="GO:0006352">
    <property type="term" value="P:DNA-templated transcription initiation"/>
    <property type="evidence" value="ECO:0007669"/>
    <property type="project" value="InterPro"/>
</dbReference>
<reference evidence="9" key="1">
    <citation type="submission" date="2015-07" db="EMBL/GenBank/DDBJ databases">
        <title>Genome sequencing of Sunxiuqinia dokdonensis strain SK.</title>
        <authorList>
            <person name="Ahn S."/>
            <person name="Kim B.-C."/>
        </authorList>
    </citation>
    <scope>NUCLEOTIDE SEQUENCE [LARGE SCALE GENOMIC DNA]</scope>
    <source>
        <strain evidence="9">SK</strain>
    </source>
</reference>
<sequence length="213" mass="24758">MKTCAFFLNCGAFHDTMIDQSLNKGLKNGEPSSYDLLYSLTAARLKNYCHIFIKDQVLVEDLVQNAYVKLWEKRLLIKPDRSVESLLFTIIRNQCLNHIRDQKMAVESFSLDEYSWSELQHLYQIDFSGKEDKTLEEQLFEALKDAIDQLPERQNEILVKCKIEGRRQQEVADELGISLKAVEKNLAKAKNNLRQDLLVRFPELSLLILMMLS</sequence>
<dbReference type="AlphaFoldDB" id="A0A0L8V342"/>
<dbReference type="InterPro" id="IPR014284">
    <property type="entry name" value="RNA_pol_sigma-70_dom"/>
</dbReference>
<dbReference type="InterPro" id="IPR013324">
    <property type="entry name" value="RNA_pol_sigma_r3/r4-like"/>
</dbReference>
<feature type="domain" description="RNA polymerase sigma-70 region 2" evidence="6">
    <location>
        <begin position="38"/>
        <end position="103"/>
    </location>
</feature>
<feature type="coiled-coil region" evidence="5">
    <location>
        <begin position="172"/>
        <end position="199"/>
    </location>
</feature>
<dbReference type="EMBL" id="LGIA01000206">
    <property type="protein sequence ID" value="KOH42925.1"/>
    <property type="molecule type" value="Genomic_DNA"/>
</dbReference>
<evidence type="ECO:0000256" key="4">
    <source>
        <dbReference type="ARBA" id="ARBA00023163"/>
    </source>
</evidence>
<dbReference type="GO" id="GO:0016987">
    <property type="term" value="F:sigma factor activity"/>
    <property type="evidence" value="ECO:0007669"/>
    <property type="project" value="UniProtKB-KW"/>
</dbReference>
<comment type="caution">
    <text evidence="8">The sequence shown here is derived from an EMBL/GenBank/DDBJ whole genome shotgun (WGS) entry which is preliminary data.</text>
</comment>
<keyword evidence="4" id="KW-0804">Transcription</keyword>
<dbReference type="InterPro" id="IPR013249">
    <property type="entry name" value="RNA_pol_sigma70_r4_t2"/>
</dbReference>
<comment type="similarity">
    <text evidence="1">Belongs to the sigma-70 factor family. ECF subfamily.</text>
</comment>
<dbReference type="PANTHER" id="PTHR43133">
    <property type="entry name" value="RNA POLYMERASE ECF-TYPE SIGMA FACTO"/>
    <property type="match status" value="1"/>
</dbReference>
<dbReference type="InterPro" id="IPR039425">
    <property type="entry name" value="RNA_pol_sigma-70-like"/>
</dbReference>
<dbReference type="NCBIfam" id="TIGR02937">
    <property type="entry name" value="sigma70-ECF"/>
    <property type="match status" value="1"/>
</dbReference>
<keyword evidence="5" id="KW-0175">Coiled coil</keyword>
<dbReference type="InterPro" id="IPR007627">
    <property type="entry name" value="RNA_pol_sigma70_r2"/>
</dbReference>
<dbReference type="GO" id="GO:0003677">
    <property type="term" value="F:DNA binding"/>
    <property type="evidence" value="ECO:0007669"/>
    <property type="project" value="InterPro"/>
</dbReference>
<accession>A0A0L8V342</accession>